<comment type="subcellular location">
    <subcellularLocation>
        <location evidence="1">Membrane</location>
        <topology evidence="1">Multi-pass membrane protein</topology>
    </subcellularLocation>
</comment>
<evidence type="ECO:0000256" key="5">
    <source>
        <dbReference type="ARBA" id="ARBA00022692"/>
    </source>
</evidence>
<dbReference type="STRING" id="1382522.W6MY54"/>
<evidence type="ECO:0000256" key="11">
    <source>
        <dbReference type="ARBA" id="ARBA00023098"/>
    </source>
</evidence>
<organism evidence="15 16">
    <name type="scientific">Kuraishia capsulata CBS 1993</name>
    <dbReference type="NCBI Taxonomy" id="1382522"/>
    <lineage>
        <taxon>Eukaryota</taxon>
        <taxon>Fungi</taxon>
        <taxon>Dikarya</taxon>
        <taxon>Ascomycota</taxon>
        <taxon>Saccharomycotina</taxon>
        <taxon>Pichiomycetes</taxon>
        <taxon>Pichiales</taxon>
        <taxon>Pichiaceae</taxon>
        <taxon>Kuraishia</taxon>
    </lineage>
</organism>
<keyword evidence="8" id="KW-0460">Magnesium</keyword>
<name>W6MY54_9ASCO</name>
<keyword evidence="7" id="KW-0378">Hydrolase</keyword>
<dbReference type="EMBL" id="HG793131">
    <property type="protein sequence ID" value="CDK30040.1"/>
    <property type="molecule type" value="Genomic_DNA"/>
</dbReference>
<protein>
    <recommendedName>
        <fullName evidence="14">Endonuclease/exonuclease/phosphatase domain-containing protein</fullName>
    </recommendedName>
</protein>
<evidence type="ECO:0000256" key="12">
    <source>
        <dbReference type="ARBA" id="ARBA00023136"/>
    </source>
</evidence>
<dbReference type="FunFam" id="3.60.10.10:FF:000073">
    <property type="entry name" value="Inositol phosphosphingolipid phospholipase"/>
    <property type="match status" value="1"/>
</dbReference>
<evidence type="ECO:0000256" key="7">
    <source>
        <dbReference type="ARBA" id="ARBA00022801"/>
    </source>
</evidence>
<feature type="transmembrane region" description="Helical" evidence="13">
    <location>
        <begin position="394"/>
        <end position="417"/>
    </location>
</feature>
<dbReference type="GO" id="GO:0004767">
    <property type="term" value="F:sphingomyelin phosphodiesterase activity"/>
    <property type="evidence" value="ECO:0007669"/>
    <property type="project" value="InterPro"/>
</dbReference>
<dbReference type="Gene3D" id="3.60.10.10">
    <property type="entry name" value="Endonuclease/exonuclease/phosphatase"/>
    <property type="match status" value="1"/>
</dbReference>
<feature type="transmembrane region" description="Helical" evidence="13">
    <location>
        <begin position="368"/>
        <end position="388"/>
    </location>
</feature>
<keyword evidence="11" id="KW-0443">Lipid metabolism</keyword>
<dbReference type="GO" id="GO:0071944">
    <property type="term" value="C:cell periphery"/>
    <property type="evidence" value="ECO:0007669"/>
    <property type="project" value="EnsemblFungi"/>
</dbReference>
<evidence type="ECO:0000256" key="13">
    <source>
        <dbReference type="SAM" id="Phobius"/>
    </source>
</evidence>
<keyword evidence="10 13" id="KW-1133">Transmembrane helix</keyword>
<dbReference type="InterPro" id="IPR038772">
    <property type="entry name" value="Sph/SMPD2-like"/>
</dbReference>
<comment type="pathway">
    <text evidence="3">Sphingolipid metabolism.</text>
</comment>
<dbReference type="HOGENOM" id="CLU_034001_5_0_1"/>
<evidence type="ECO:0000256" key="2">
    <source>
        <dbReference type="ARBA" id="ARBA00004760"/>
    </source>
</evidence>
<keyword evidence="16" id="KW-1185">Reference proteome</keyword>
<dbReference type="GO" id="GO:0000324">
    <property type="term" value="C:fungal-type vacuole"/>
    <property type="evidence" value="ECO:0007669"/>
    <property type="project" value="EnsemblFungi"/>
</dbReference>
<dbReference type="AlphaFoldDB" id="W6MY54"/>
<reference evidence="15" key="2">
    <citation type="submission" date="2014-02" db="EMBL/GenBank/DDBJ databases">
        <title>Complete DNA sequence of /Kuraishia capsulata/ illustrates novel genomic features among budding yeasts (/Saccharomycotina/).</title>
        <authorList>
            <person name="Morales L."/>
            <person name="Noel B."/>
            <person name="Porcel B."/>
            <person name="Marcet-Houben M."/>
            <person name="Hullo M-F."/>
            <person name="Sacerdot C."/>
            <person name="Tekaia F."/>
            <person name="Leh-Louis V."/>
            <person name="Despons L."/>
            <person name="Khanna V."/>
            <person name="Aury J-M."/>
            <person name="Barbe V."/>
            <person name="Couloux A."/>
            <person name="Labadie K."/>
            <person name="Pelletier E."/>
            <person name="Souciet J-L."/>
            <person name="Boekhout T."/>
            <person name="Gabaldon T."/>
            <person name="Wincker P."/>
            <person name="Dujon B."/>
        </authorList>
    </citation>
    <scope>NUCLEOTIDE SEQUENCE</scope>
    <source>
        <strain evidence="15">CBS 1993</strain>
    </source>
</reference>
<reference evidence="15" key="1">
    <citation type="submission" date="2013-12" db="EMBL/GenBank/DDBJ databases">
        <authorList>
            <person name="Genoscope - CEA"/>
        </authorList>
    </citation>
    <scope>NUCLEOTIDE SEQUENCE</scope>
    <source>
        <strain evidence="15">CBS 1993</strain>
    </source>
</reference>
<dbReference type="GO" id="GO:0016020">
    <property type="term" value="C:membrane"/>
    <property type="evidence" value="ECO:0007669"/>
    <property type="project" value="UniProtKB-SubCell"/>
</dbReference>
<keyword evidence="9" id="KW-0746">Sphingolipid metabolism</keyword>
<evidence type="ECO:0000313" key="15">
    <source>
        <dbReference type="EMBL" id="CDK30040.1"/>
    </source>
</evidence>
<evidence type="ECO:0000256" key="10">
    <source>
        <dbReference type="ARBA" id="ARBA00022989"/>
    </source>
</evidence>
<keyword evidence="12 13" id="KW-0472">Membrane</keyword>
<evidence type="ECO:0000256" key="3">
    <source>
        <dbReference type="ARBA" id="ARBA00004991"/>
    </source>
</evidence>
<evidence type="ECO:0000256" key="9">
    <source>
        <dbReference type="ARBA" id="ARBA00022919"/>
    </source>
</evidence>
<dbReference type="GO" id="GO:0052714">
    <property type="term" value="F:mannosyl-inositol phosphorylceramide phospholipase activity"/>
    <property type="evidence" value="ECO:0007669"/>
    <property type="project" value="EnsemblFungi"/>
</dbReference>
<evidence type="ECO:0000256" key="6">
    <source>
        <dbReference type="ARBA" id="ARBA00022723"/>
    </source>
</evidence>
<dbReference type="InterPro" id="IPR005135">
    <property type="entry name" value="Endo/exonuclease/phosphatase"/>
</dbReference>
<evidence type="ECO:0000256" key="8">
    <source>
        <dbReference type="ARBA" id="ARBA00022842"/>
    </source>
</evidence>
<dbReference type="GO" id="GO:0006665">
    <property type="term" value="P:sphingolipid metabolic process"/>
    <property type="evidence" value="ECO:0007669"/>
    <property type="project" value="UniProtKB-KW"/>
</dbReference>
<comment type="pathway">
    <text evidence="2">Lipid metabolism; sphingolipid metabolism.</text>
</comment>
<dbReference type="GO" id="GO:0046872">
    <property type="term" value="F:metal ion binding"/>
    <property type="evidence" value="ECO:0007669"/>
    <property type="project" value="UniProtKB-KW"/>
</dbReference>
<evidence type="ECO:0000313" key="16">
    <source>
        <dbReference type="Proteomes" id="UP000019384"/>
    </source>
</evidence>
<accession>W6MY54</accession>
<dbReference type="GeneID" id="34523407"/>
<feature type="domain" description="Endonuclease/exonuclease/phosphatase" evidence="14">
    <location>
        <begin position="42"/>
        <end position="314"/>
    </location>
</feature>
<dbReference type="InterPro" id="IPR036691">
    <property type="entry name" value="Endo/exonu/phosph_ase_sf"/>
</dbReference>
<proteinExistence type="inferred from homology"/>
<gene>
    <name evidence="15" type="ORF">KUCA_T00006035001</name>
</gene>
<evidence type="ECO:0000256" key="4">
    <source>
        <dbReference type="ARBA" id="ARBA00006335"/>
    </source>
</evidence>
<dbReference type="OrthoDB" id="387657at2759"/>
<dbReference type="Proteomes" id="UP000019384">
    <property type="component" value="Unassembled WGS sequence"/>
</dbReference>
<dbReference type="Pfam" id="PF03372">
    <property type="entry name" value="Exo_endo_phos"/>
    <property type="match status" value="1"/>
</dbReference>
<keyword evidence="6" id="KW-0479">Metal-binding</keyword>
<dbReference type="PANTHER" id="PTHR16320:SF24">
    <property type="entry name" value="PHOSPHODIESTERASE, PUTATIVE-RELATED"/>
    <property type="match status" value="1"/>
</dbReference>
<evidence type="ECO:0000256" key="1">
    <source>
        <dbReference type="ARBA" id="ARBA00004141"/>
    </source>
</evidence>
<dbReference type="SUPFAM" id="SSF56219">
    <property type="entry name" value="DNase I-like"/>
    <property type="match status" value="1"/>
</dbReference>
<evidence type="ECO:0000259" key="14">
    <source>
        <dbReference type="Pfam" id="PF03372"/>
    </source>
</evidence>
<keyword evidence="5 13" id="KW-0812">Transmembrane</keyword>
<sequence>MSTKPLQSQESYSSTEIDKGPFLASMAPAESIQPNGAGIRLLTFNTWGLKLVSKHRKARLHAIADKIALDDAYDVIALQEVWCKSDWDYLVERCGSKFPYNRVFYSGILSGPGLAVLSKLPIESTFLYRFPINGRPSAFFRGDWYVGKSVAVTILKTASSGSIALLNSHMHAPYALSGDAAYSCHRACQAWDFSQIASLLQKAGYAVIVVGDLNSRPGSLPHRIFEFEAGLQDSWELLHGRQPLEYPKSLSPEDQIRLAGATCDSTLNTWRADRQPTEACRLDYALVDARRIIPIGASVEFTESIPGIGSYSDHFAYSLRFKVDTRSRERPNGFAGDRAAVHADLMQEVQTYINTTCKWQSNWRYWHAALSILVVIAFHPVIVVVSFIAPWASILFQFFSILIALSGVLNGFIALLFGRSEKRALMEVLQEVEDRQNAQ</sequence>
<comment type="similarity">
    <text evidence="4">Belongs to the neutral sphingomyelinase family.</text>
</comment>
<dbReference type="PANTHER" id="PTHR16320">
    <property type="entry name" value="SPHINGOMYELINASE FAMILY MEMBER"/>
    <property type="match status" value="1"/>
</dbReference>
<dbReference type="RefSeq" id="XP_022462019.1">
    <property type="nucleotide sequence ID" value="XM_022605174.1"/>
</dbReference>